<reference evidence="2 3" key="1">
    <citation type="submission" date="2023-10" db="EMBL/GenBank/DDBJ databases">
        <title>Nicoliella lavandulae sp. nov. isolated from Lavandula angustifolia flowers.</title>
        <authorList>
            <person name="Alcantara C."/>
            <person name="Zuniga M."/>
            <person name="Landete J.M."/>
            <person name="Monedero V."/>
        </authorList>
    </citation>
    <scope>NUCLEOTIDE SEQUENCE [LARGE SCALE GENOMIC DNA]</scope>
    <source>
        <strain evidence="2 3">Es01</strain>
    </source>
</reference>
<dbReference type="Gene3D" id="1.10.1740.10">
    <property type="match status" value="1"/>
</dbReference>
<organism evidence="2 3">
    <name type="scientific">Nicoliella lavandulae</name>
    <dbReference type="NCBI Taxonomy" id="3082954"/>
    <lineage>
        <taxon>Bacteria</taxon>
        <taxon>Bacillati</taxon>
        <taxon>Bacillota</taxon>
        <taxon>Bacilli</taxon>
        <taxon>Lactobacillales</taxon>
        <taxon>Lactobacillaceae</taxon>
        <taxon>Nicoliella</taxon>
    </lineage>
</organism>
<dbReference type="Pfam" id="PF04542">
    <property type="entry name" value="Sigma70_r2"/>
    <property type="match status" value="1"/>
</dbReference>
<dbReference type="SUPFAM" id="SSF88946">
    <property type="entry name" value="Sigma2 domain of RNA polymerase sigma factors"/>
    <property type="match status" value="1"/>
</dbReference>
<dbReference type="InterPro" id="IPR014284">
    <property type="entry name" value="RNA_pol_sigma-70_dom"/>
</dbReference>
<dbReference type="Proteomes" id="UP001370590">
    <property type="component" value="Unassembled WGS sequence"/>
</dbReference>
<dbReference type="EMBL" id="JAWMWH010000001">
    <property type="protein sequence ID" value="MEJ6400215.1"/>
    <property type="molecule type" value="Genomic_DNA"/>
</dbReference>
<sequence length="198" mass="23479">MATSHSPIIVKETKLIREIQSGNEDAIGTLFKKYIPVVNRIWNQYFINGMDKEDWHQESMIVLVKIVKNYDCDRGVSFGSFYRQALKNRFFDLIRRKNAKKRLPDKIVSSFDAYENYYSETVVDMKSFCPERRMLVNEQVESFLDRLSMFETLVLLQMLRETGLKDLIEKEKYSKAKIINAVERCRRKFNAYQNEMNG</sequence>
<evidence type="ECO:0000313" key="2">
    <source>
        <dbReference type="EMBL" id="MEJ6400215.1"/>
    </source>
</evidence>
<protein>
    <submittedName>
        <fullName evidence="2">Sigma-70 family RNA polymerase sigma factor</fullName>
    </submittedName>
</protein>
<dbReference type="InterPro" id="IPR013325">
    <property type="entry name" value="RNA_pol_sigma_r2"/>
</dbReference>
<gene>
    <name evidence="2" type="ORF">R4146_03390</name>
</gene>
<dbReference type="NCBIfam" id="TIGR02937">
    <property type="entry name" value="sigma70-ECF"/>
    <property type="match status" value="1"/>
</dbReference>
<evidence type="ECO:0000259" key="1">
    <source>
        <dbReference type="Pfam" id="PF04542"/>
    </source>
</evidence>
<accession>A0ABU8SJX9</accession>
<proteinExistence type="predicted"/>
<keyword evidence="3" id="KW-1185">Reference proteome</keyword>
<dbReference type="InterPro" id="IPR007627">
    <property type="entry name" value="RNA_pol_sigma70_r2"/>
</dbReference>
<evidence type="ECO:0000313" key="3">
    <source>
        <dbReference type="Proteomes" id="UP001370590"/>
    </source>
</evidence>
<feature type="domain" description="RNA polymerase sigma-70 region 2" evidence="1">
    <location>
        <begin position="30"/>
        <end position="98"/>
    </location>
</feature>
<comment type="caution">
    <text evidence="2">The sequence shown here is derived from an EMBL/GenBank/DDBJ whole genome shotgun (WGS) entry which is preliminary data.</text>
</comment>
<name>A0ABU8SJX9_9LACO</name>
<dbReference type="RefSeq" id="WP_339960030.1">
    <property type="nucleotide sequence ID" value="NZ_JAWMWH010000001.1"/>
</dbReference>